<dbReference type="InParanoid" id="A0A0P0XRH4"/>
<reference evidence="3" key="1">
    <citation type="journal article" date="2005" name="Nature">
        <title>The map-based sequence of the rice genome.</title>
        <authorList>
            <consortium name="International rice genome sequencing project (IRGSP)"/>
            <person name="Matsumoto T."/>
            <person name="Wu J."/>
            <person name="Kanamori H."/>
            <person name="Katayose Y."/>
            <person name="Fujisawa M."/>
            <person name="Namiki N."/>
            <person name="Mizuno H."/>
            <person name="Yamamoto K."/>
            <person name="Antonio B.A."/>
            <person name="Baba T."/>
            <person name="Sakata K."/>
            <person name="Nagamura Y."/>
            <person name="Aoki H."/>
            <person name="Arikawa K."/>
            <person name="Arita K."/>
            <person name="Bito T."/>
            <person name="Chiden Y."/>
            <person name="Fujitsuka N."/>
            <person name="Fukunaka R."/>
            <person name="Hamada M."/>
            <person name="Harada C."/>
            <person name="Hayashi A."/>
            <person name="Hijishita S."/>
            <person name="Honda M."/>
            <person name="Hosokawa S."/>
            <person name="Ichikawa Y."/>
            <person name="Idonuma A."/>
            <person name="Iijima M."/>
            <person name="Ikeda M."/>
            <person name="Ikeno M."/>
            <person name="Ito K."/>
            <person name="Ito S."/>
            <person name="Ito T."/>
            <person name="Ito Y."/>
            <person name="Ito Y."/>
            <person name="Iwabuchi A."/>
            <person name="Kamiya K."/>
            <person name="Karasawa W."/>
            <person name="Kurita K."/>
            <person name="Katagiri S."/>
            <person name="Kikuta A."/>
            <person name="Kobayashi H."/>
            <person name="Kobayashi N."/>
            <person name="Machita K."/>
            <person name="Maehara T."/>
            <person name="Masukawa M."/>
            <person name="Mizubayashi T."/>
            <person name="Mukai Y."/>
            <person name="Nagasaki H."/>
            <person name="Nagata Y."/>
            <person name="Naito S."/>
            <person name="Nakashima M."/>
            <person name="Nakama Y."/>
            <person name="Nakamichi Y."/>
            <person name="Nakamura M."/>
            <person name="Meguro A."/>
            <person name="Negishi M."/>
            <person name="Ohta I."/>
            <person name="Ohta T."/>
            <person name="Okamoto M."/>
            <person name="Ono N."/>
            <person name="Saji S."/>
            <person name="Sakaguchi M."/>
            <person name="Sakai K."/>
            <person name="Shibata M."/>
            <person name="Shimokawa T."/>
            <person name="Song J."/>
            <person name="Takazaki Y."/>
            <person name="Terasawa K."/>
            <person name="Tsugane M."/>
            <person name="Tsuji K."/>
            <person name="Ueda S."/>
            <person name="Waki K."/>
            <person name="Yamagata H."/>
            <person name="Yamamoto M."/>
            <person name="Yamamoto S."/>
            <person name="Yamane H."/>
            <person name="Yoshiki S."/>
            <person name="Yoshihara R."/>
            <person name="Yukawa K."/>
            <person name="Zhong H."/>
            <person name="Yano M."/>
            <person name="Yuan Q."/>
            <person name="Ouyang S."/>
            <person name="Liu J."/>
            <person name="Jones K.M."/>
            <person name="Gansberger K."/>
            <person name="Moffat K."/>
            <person name="Hill J."/>
            <person name="Bera J."/>
            <person name="Fadrosh D."/>
            <person name="Jin S."/>
            <person name="Johri S."/>
            <person name="Kim M."/>
            <person name="Overton L."/>
            <person name="Reardon M."/>
            <person name="Tsitrin T."/>
            <person name="Vuong H."/>
            <person name="Weaver B."/>
            <person name="Ciecko A."/>
            <person name="Tallon L."/>
            <person name="Jackson J."/>
            <person name="Pai G."/>
            <person name="Aken S.V."/>
            <person name="Utterback T."/>
            <person name="Reidmuller S."/>
            <person name="Feldblyum T."/>
            <person name="Hsiao J."/>
            <person name="Zismann V."/>
            <person name="Iobst S."/>
            <person name="de Vazeille A.R."/>
            <person name="Buell C.R."/>
            <person name="Ying K."/>
            <person name="Li Y."/>
            <person name="Lu T."/>
            <person name="Huang Y."/>
            <person name="Zhao Q."/>
            <person name="Feng Q."/>
            <person name="Zhang L."/>
            <person name="Zhu J."/>
            <person name="Weng Q."/>
            <person name="Mu J."/>
            <person name="Lu Y."/>
            <person name="Fan D."/>
            <person name="Liu Y."/>
            <person name="Guan J."/>
            <person name="Zhang Y."/>
            <person name="Yu S."/>
            <person name="Liu X."/>
            <person name="Zhang Y."/>
            <person name="Hong G."/>
            <person name="Han B."/>
            <person name="Choisne N."/>
            <person name="Demange N."/>
            <person name="Orjeda G."/>
            <person name="Samain S."/>
            <person name="Cattolico L."/>
            <person name="Pelletier E."/>
            <person name="Couloux A."/>
            <person name="Segurens B."/>
            <person name="Wincker P."/>
            <person name="D'Hont A."/>
            <person name="Scarpelli C."/>
            <person name="Weissenbach J."/>
            <person name="Salanoubat M."/>
            <person name="Quetier F."/>
            <person name="Yu Y."/>
            <person name="Kim H.R."/>
            <person name="Rambo T."/>
            <person name="Currie J."/>
            <person name="Collura K."/>
            <person name="Luo M."/>
            <person name="Yang T."/>
            <person name="Ammiraju J.S.S."/>
            <person name="Engler F."/>
            <person name="Soderlund C."/>
            <person name="Wing R.A."/>
            <person name="Palmer L.E."/>
            <person name="de la Bastide M."/>
            <person name="Spiegel L."/>
            <person name="Nascimento L."/>
            <person name="Zutavern T."/>
            <person name="O'Shaughnessy A."/>
            <person name="Dike S."/>
            <person name="Dedhia N."/>
            <person name="Preston R."/>
            <person name="Balija V."/>
            <person name="McCombie W.R."/>
            <person name="Chow T."/>
            <person name="Chen H."/>
            <person name="Chung M."/>
            <person name="Chen C."/>
            <person name="Shaw J."/>
            <person name="Wu H."/>
            <person name="Hsiao K."/>
            <person name="Chao Y."/>
            <person name="Chu M."/>
            <person name="Cheng C."/>
            <person name="Hour A."/>
            <person name="Lee P."/>
            <person name="Lin S."/>
            <person name="Lin Y."/>
            <person name="Liou J."/>
            <person name="Liu S."/>
            <person name="Hsing Y."/>
            <person name="Raghuvanshi S."/>
            <person name="Mohanty A."/>
            <person name="Bharti A.K."/>
            <person name="Gaur A."/>
            <person name="Gupta V."/>
            <person name="Kumar D."/>
            <person name="Ravi V."/>
            <person name="Vij S."/>
            <person name="Kapur A."/>
            <person name="Khurana P."/>
            <person name="Khurana P."/>
            <person name="Khurana J.P."/>
            <person name="Tyagi A.K."/>
            <person name="Gaikwad K."/>
            <person name="Singh A."/>
            <person name="Dalal V."/>
            <person name="Srivastava S."/>
            <person name="Dixit A."/>
            <person name="Pal A.K."/>
            <person name="Ghazi I.A."/>
            <person name="Yadav M."/>
            <person name="Pandit A."/>
            <person name="Bhargava A."/>
            <person name="Sureshbabu K."/>
            <person name="Batra K."/>
            <person name="Sharma T.R."/>
            <person name="Mohapatra T."/>
            <person name="Singh N.K."/>
            <person name="Messing J."/>
            <person name="Nelson A.B."/>
            <person name="Fuks G."/>
            <person name="Kavchok S."/>
            <person name="Keizer G."/>
            <person name="Linton E."/>
            <person name="Llaca V."/>
            <person name="Song R."/>
            <person name="Tanyolac B."/>
            <person name="Young S."/>
            <person name="Ho-Il K."/>
            <person name="Hahn J.H."/>
            <person name="Sangsakoo G."/>
            <person name="Vanavichit A."/>
            <person name="de Mattos Luiz.A.T."/>
            <person name="Zimmer P.D."/>
            <person name="Malone G."/>
            <person name="Dellagostin O."/>
            <person name="de Oliveira A.C."/>
            <person name="Bevan M."/>
            <person name="Bancroft I."/>
            <person name="Minx P."/>
            <person name="Cordum H."/>
            <person name="Wilson R."/>
            <person name="Cheng Z."/>
            <person name="Jin W."/>
            <person name="Jiang J."/>
            <person name="Leong S.A."/>
            <person name="Iwama H."/>
            <person name="Gojobori T."/>
            <person name="Itoh T."/>
            <person name="Niimura Y."/>
            <person name="Fujii Y."/>
            <person name="Habara T."/>
            <person name="Sakai H."/>
            <person name="Sato Y."/>
            <person name="Wilson G."/>
            <person name="Kumar K."/>
            <person name="McCouch S."/>
            <person name="Juretic N."/>
            <person name="Hoen D."/>
            <person name="Wright S."/>
            <person name="Bruskiewich R."/>
            <person name="Bureau T."/>
            <person name="Miyao A."/>
            <person name="Hirochika H."/>
            <person name="Nishikawa T."/>
            <person name="Kadowaki K."/>
            <person name="Sugiura M."/>
            <person name="Burr B."/>
            <person name="Sasaki T."/>
        </authorList>
    </citation>
    <scope>NUCLEOTIDE SEQUENCE [LARGE SCALE GENOMIC DNA]</scope>
    <source>
        <strain evidence="3">cv. Nipponbare</strain>
    </source>
</reference>
<keyword evidence="3" id="KW-1185">Reference proteome</keyword>
<reference evidence="2 3" key="2">
    <citation type="journal article" date="2013" name="Plant Cell Physiol.">
        <title>Rice Annotation Project Database (RAP-DB): an integrative and interactive database for rice genomics.</title>
        <authorList>
            <person name="Sakai H."/>
            <person name="Lee S.S."/>
            <person name="Tanaka T."/>
            <person name="Numa H."/>
            <person name="Kim J."/>
            <person name="Kawahara Y."/>
            <person name="Wakimoto H."/>
            <person name="Yang C.C."/>
            <person name="Iwamoto M."/>
            <person name="Abe T."/>
            <person name="Yamada Y."/>
            <person name="Muto A."/>
            <person name="Inokuchi H."/>
            <person name="Ikemura T."/>
            <person name="Matsumoto T."/>
            <person name="Sasaki T."/>
            <person name="Itoh T."/>
        </authorList>
    </citation>
    <scope>NUCLEOTIDE SEQUENCE [LARGE SCALE GENOMIC DNA]</scope>
    <source>
        <strain evidence="3">cv. Nipponbare</strain>
    </source>
</reference>
<feature type="compositionally biased region" description="Basic residues" evidence="1">
    <location>
        <begin position="78"/>
        <end position="88"/>
    </location>
</feature>
<name>A0A0P0XRH4_ORYSJ</name>
<dbReference type="PaxDb" id="39947-A0A0P0XRH4"/>
<sequence>AVIYVIRLISSELQRQVDLLPIPAVAPAAAAAVGRWRRWRRHVVILLRRLSRRGVAVRRRRPEEAPGDAVEAVDCPGRRRRRRRRRHGGGHDDVTAALGERALELVRVLVASQRLRAEELAVAVVAGEGLPWVDGGGGGRGSAAAAAVGRTPARRGLQHAQVEVDAAVDLRRLALH</sequence>
<evidence type="ECO:0000313" key="3">
    <source>
        <dbReference type="Proteomes" id="UP000059680"/>
    </source>
</evidence>
<protein>
    <submittedName>
        <fullName evidence="2">Os09g0558850 protein</fullName>
    </submittedName>
</protein>
<feature type="non-terminal residue" evidence="2">
    <location>
        <position position="1"/>
    </location>
</feature>
<accession>A0A0P0XRH4</accession>
<dbReference type="Gramene" id="Os09t0558850-00">
    <property type="protein sequence ID" value="Os09t0558850-00"/>
    <property type="gene ID" value="Os09g0558850"/>
</dbReference>
<organism evidence="2 3">
    <name type="scientific">Oryza sativa subsp. japonica</name>
    <name type="common">Rice</name>
    <dbReference type="NCBI Taxonomy" id="39947"/>
    <lineage>
        <taxon>Eukaryota</taxon>
        <taxon>Viridiplantae</taxon>
        <taxon>Streptophyta</taxon>
        <taxon>Embryophyta</taxon>
        <taxon>Tracheophyta</taxon>
        <taxon>Spermatophyta</taxon>
        <taxon>Magnoliopsida</taxon>
        <taxon>Liliopsida</taxon>
        <taxon>Poales</taxon>
        <taxon>Poaceae</taxon>
        <taxon>BOP clade</taxon>
        <taxon>Oryzoideae</taxon>
        <taxon>Oryzeae</taxon>
        <taxon>Oryzinae</taxon>
        <taxon>Oryza</taxon>
        <taxon>Oryza sativa</taxon>
    </lineage>
</organism>
<gene>
    <name evidence="2" type="ordered locus">Os09g0558850</name>
    <name evidence="2" type="ORF">OSNPB_090558850</name>
</gene>
<evidence type="ECO:0000313" key="2">
    <source>
        <dbReference type="EMBL" id="BAT09380.1"/>
    </source>
</evidence>
<dbReference type="Proteomes" id="UP000059680">
    <property type="component" value="Chromosome 9"/>
</dbReference>
<dbReference type="AlphaFoldDB" id="A0A0P0XRH4"/>
<dbReference type="EMBL" id="AP014965">
    <property type="protein sequence ID" value="BAT09380.1"/>
    <property type="molecule type" value="Genomic_DNA"/>
</dbReference>
<evidence type="ECO:0000256" key="1">
    <source>
        <dbReference type="SAM" id="MobiDB-lite"/>
    </source>
</evidence>
<feature type="region of interest" description="Disordered" evidence="1">
    <location>
        <begin position="61"/>
        <end position="93"/>
    </location>
</feature>
<proteinExistence type="predicted"/>
<reference evidence="2 3" key="3">
    <citation type="journal article" date="2013" name="Rice">
        <title>Improvement of the Oryza sativa Nipponbare reference genome using next generation sequence and optical map data.</title>
        <authorList>
            <person name="Kawahara Y."/>
            <person name="de la Bastide M."/>
            <person name="Hamilton J.P."/>
            <person name="Kanamori H."/>
            <person name="McCombie W.R."/>
            <person name="Ouyang S."/>
            <person name="Schwartz D.C."/>
            <person name="Tanaka T."/>
            <person name="Wu J."/>
            <person name="Zhou S."/>
            <person name="Childs K.L."/>
            <person name="Davidson R.M."/>
            <person name="Lin H."/>
            <person name="Quesada-Ocampo L."/>
            <person name="Vaillancourt B."/>
            <person name="Sakai H."/>
            <person name="Lee S.S."/>
            <person name="Kim J."/>
            <person name="Numa H."/>
            <person name="Itoh T."/>
            <person name="Buell C.R."/>
            <person name="Matsumoto T."/>
        </authorList>
    </citation>
    <scope>NUCLEOTIDE SEQUENCE [LARGE SCALE GENOMIC DNA]</scope>
    <source>
        <strain evidence="3">cv. Nipponbare</strain>
    </source>
</reference>